<reference evidence="1 2" key="1">
    <citation type="submission" date="2019-10" db="EMBL/GenBank/DDBJ databases">
        <authorList>
            <person name="Palmer J.M."/>
        </authorList>
    </citation>
    <scope>NUCLEOTIDE SEQUENCE [LARGE SCALE GENOMIC DNA]</scope>
    <source>
        <strain evidence="1 2">TWF718</strain>
    </source>
</reference>
<gene>
    <name evidence="1" type="ORF">TWF718_001144</name>
</gene>
<sequence>MPCSAFTSPVPIADARFGTSYARLWGQHVRTERRIEIQREINRLYRMMASTPRRPEETMPTLLDKIHWVNGEYVPAGEPEKPWDGVNRRMVTLKRMARALW</sequence>
<organism evidence="1 2">
    <name type="scientific">Orbilia javanica</name>
    <dbReference type="NCBI Taxonomy" id="47235"/>
    <lineage>
        <taxon>Eukaryota</taxon>
        <taxon>Fungi</taxon>
        <taxon>Dikarya</taxon>
        <taxon>Ascomycota</taxon>
        <taxon>Pezizomycotina</taxon>
        <taxon>Orbiliomycetes</taxon>
        <taxon>Orbiliales</taxon>
        <taxon>Orbiliaceae</taxon>
        <taxon>Orbilia</taxon>
    </lineage>
</organism>
<dbReference type="EMBL" id="JAVHNR010000001">
    <property type="protein sequence ID" value="KAK6356803.1"/>
    <property type="molecule type" value="Genomic_DNA"/>
</dbReference>
<keyword evidence="2" id="KW-1185">Reference proteome</keyword>
<dbReference type="Proteomes" id="UP001313282">
    <property type="component" value="Unassembled WGS sequence"/>
</dbReference>
<proteinExistence type="predicted"/>
<comment type="caution">
    <text evidence="1">The sequence shown here is derived from an EMBL/GenBank/DDBJ whole genome shotgun (WGS) entry which is preliminary data.</text>
</comment>
<evidence type="ECO:0000313" key="2">
    <source>
        <dbReference type="Proteomes" id="UP001313282"/>
    </source>
</evidence>
<accession>A0AAN8RN42</accession>
<protein>
    <submittedName>
        <fullName evidence="1">Uncharacterized protein</fullName>
    </submittedName>
</protein>
<evidence type="ECO:0000313" key="1">
    <source>
        <dbReference type="EMBL" id="KAK6356803.1"/>
    </source>
</evidence>
<name>A0AAN8RN42_9PEZI</name>
<dbReference type="AlphaFoldDB" id="A0AAN8RN42"/>